<organism evidence="2 3">
    <name type="scientific">Thermus brockianus</name>
    <dbReference type="NCBI Taxonomy" id="56956"/>
    <lineage>
        <taxon>Bacteria</taxon>
        <taxon>Thermotogati</taxon>
        <taxon>Deinococcota</taxon>
        <taxon>Deinococci</taxon>
        <taxon>Thermales</taxon>
        <taxon>Thermaceae</taxon>
        <taxon>Thermus</taxon>
    </lineage>
</organism>
<evidence type="ECO:0000256" key="1">
    <source>
        <dbReference type="SAM" id="Phobius"/>
    </source>
</evidence>
<dbReference type="Proteomes" id="UP000831120">
    <property type="component" value="Chromosome"/>
</dbReference>
<gene>
    <name evidence="2" type="ORF">TbrSNM41_20690</name>
</gene>
<reference evidence="2 3" key="1">
    <citation type="journal article" date="2022" name="Microbiol. Resour. Announc.">
        <title>Complete Genome Sequences of Thermus Strains Isolated from Senami Hot Spring in Japan.</title>
        <authorList>
            <person name="Miyazaki K."/>
        </authorList>
    </citation>
    <scope>NUCLEOTIDE SEQUENCE [LARGE SCALE GENOMIC DNA]</scope>
    <source>
        <strain evidence="2 3">SNM4-1</strain>
    </source>
</reference>
<dbReference type="EMBL" id="AP025593">
    <property type="protein sequence ID" value="BDG17335.1"/>
    <property type="molecule type" value="Genomic_DNA"/>
</dbReference>
<keyword evidence="3" id="KW-1185">Reference proteome</keyword>
<protein>
    <recommendedName>
        <fullName evidence="4">Peptidase M4</fullName>
    </recommendedName>
</protein>
<accession>A0ABM7XLV0</accession>
<evidence type="ECO:0000313" key="3">
    <source>
        <dbReference type="Proteomes" id="UP000831120"/>
    </source>
</evidence>
<feature type="transmembrane region" description="Helical" evidence="1">
    <location>
        <begin position="45"/>
        <end position="66"/>
    </location>
</feature>
<evidence type="ECO:0008006" key="4">
    <source>
        <dbReference type="Google" id="ProtNLM"/>
    </source>
</evidence>
<keyword evidence="1" id="KW-1133">Transmembrane helix</keyword>
<sequence length="222" mass="24413">MKRYGLALGVLALMLLGLALTQGMMGGFGPGMMGYGPQYGPGMMGYGMMGYGMMGGHGMMGMMAVYPPEAQPIPQKEAKARMEAYAKRIYPGARLKDFMAFSQNYYAQVVDEKGQGLFELIADRYTGVVSPEPGPNMMWNTRYGMMGGPVQTPVRFPLTEARKLAETFLKGYLPGAQVMEAGAFPGYYTFDFGRKEVEGMLSVNAYTGEVWVHTWHGFFLGE</sequence>
<evidence type="ECO:0000313" key="2">
    <source>
        <dbReference type="EMBL" id="BDG17335.1"/>
    </source>
</evidence>
<proteinExistence type="predicted"/>
<keyword evidence="1" id="KW-0812">Transmembrane</keyword>
<dbReference type="RefSeq" id="WP_244362596.1">
    <property type="nucleotide sequence ID" value="NZ_AP025593.1"/>
</dbReference>
<name>A0ABM7XLV0_THEBO</name>
<keyword evidence="1" id="KW-0472">Membrane</keyword>